<organism evidence="7 8">
    <name type="scientific">Cryobacterium algoricola</name>
    <dbReference type="NCBI Taxonomy" id="1259183"/>
    <lineage>
        <taxon>Bacteria</taxon>
        <taxon>Bacillati</taxon>
        <taxon>Actinomycetota</taxon>
        <taxon>Actinomycetes</taxon>
        <taxon>Micrococcales</taxon>
        <taxon>Microbacteriaceae</taxon>
        <taxon>Cryobacterium</taxon>
    </lineage>
</organism>
<feature type="domain" description="NADH-ubiquinone oxidoreductase 51kDa subunit iron-sulphur binding" evidence="6">
    <location>
        <begin position="373"/>
        <end position="418"/>
    </location>
</feature>
<dbReference type="Gene3D" id="3.40.50.11540">
    <property type="entry name" value="NADH-ubiquinone oxidoreductase 51kDa subunit"/>
    <property type="match status" value="1"/>
</dbReference>
<evidence type="ECO:0000256" key="1">
    <source>
        <dbReference type="ARBA" id="ARBA00007523"/>
    </source>
</evidence>
<sequence>MARRTAALHRQRNGCRPGLVHRLRGHLFDRRALRSRLAPQPRLRRIPERPNREGIVSRAPDTTLFPPVQAPAGTTRLTAARAADYGTHQTTFGPLPAHTDSAALLAALRDSGLEGRGGAGFPAWRKLAAVPARERARRRRVVVIGNAAEGEPLSQKDATLLLRSPHLVIDGLLTVAGALGAHSVYLYAQASVLEAVGRALAERADAAGIELREAAESFISGEASAVVNALAGREPVPQDRTVRLTESGLGGRPTLLHNVETLAHIALIARFGAAWFRSVGTKGDPGTRLVTVGSDGHPSTVLEVAGGSRIGDVLRFTGVDTGTLSAVLVGGYHGAWLPAYALEARLDRADLAGFGANPGAGILMGLGERRCPITVAAAVATYLAGETAGQCGPCVNGLPAMAAVLRRLARGDRDPGLPGEVRRLAAIVTGRGSCNHPDGTARFVLSTLTVFADDVAAHLAGHCRKDHR</sequence>
<evidence type="ECO:0000256" key="2">
    <source>
        <dbReference type="ARBA" id="ARBA00022485"/>
    </source>
</evidence>
<evidence type="ECO:0000313" key="7">
    <source>
        <dbReference type="EMBL" id="TFB86421.1"/>
    </source>
</evidence>
<accession>A0ABY2IB57</accession>
<evidence type="ECO:0000259" key="6">
    <source>
        <dbReference type="SMART" id="SM00928"/>
    </source>
</evidence>
<dbReference type="SMART" id="SM00928">
    <property type="entry name" value="NADH_4Fe-4S"/>
    <property type="match status" value="1"/>
</dbReference>
<dbReference type="PANTHER" id="PTHR43578:SF3">
    <property type="entry name" value="NADH-QUINONE OXIDOREDUCTASE SUBUNIT F"/>
    <property type="match status" value="1"/>
</dbReference>
<dbReference type="Proteomes" id="UP000297608">
    <property type="component" value="Unassembled WGS sequence"/>
</dbReference>
<keyword evidence="3" id="KW-0479">Metal-binding</keyword>
<dbReference type="InterPro" id="IPR037207">
    <property type="entry name" value="Nuop51_4Fe4S-bd_sf"/>
</dbReference>
<name>A0ABY2IB57_9MICO</name>
<evidence type="ECO:0000256" key="4">
    <source>
        <dbReference type="ARBA" id="ARBA00023004"/>
    </source>
</evidence>
<keyword evidence="8" id="KW-1185">Reference proteome</keyword>
<evidence type="ECO:0000313" key="8">
    <source>
        <dbReference type="Proteomes" id="UP000297608"/>
    </source>
</evidence>
<gene>
    <name evidence="7" type="ORF">E3O44_11800</name>
</gene>
<dbReference type="Gene3D" id="1.20.1440.230">
    <property type="entry name" value="NADH-ubiquinone oxidoreductase 51kDa subunit, iron-sulphur binding domain"/>
    <property type="match status" value="1"/>
</dbReference>
<evidence type="ECO:0000256" key="3">
    <source>
        <dbReference type="ARBA" id="ARBA00022723"/>
    </source>
</evidence>
<dbReference type="PANTHER" id="PTHR43578">
    <property type="entry name" value="NADH-QUINONE OXIDOREDUCTASE SUBUNIT F"/>
    <property type="match status" value="1"/>
</dbReference>
<dbReference type="Pfam" id="PF01512">
    <property type="entry name" value="Complex1_51K"/>
    <property type="match status" value="1"/>
</dbReference>
<dbReference type="InterPro" id="IPR011538">
    <property type="entry name" value="Nuo51_FMN-bd"/>
</dbReference>
<reference evidence="7 8" key="1">
    <citation type="submission" date="2019-03" db="EMBL/GenBank/DDBJ databases">
        <title>Genomics of glacier-inhabiting Cryobacterium strains.</title>
        <authorList>
            <person name="Liu Q."/>
            <person name="Xin Y.-H."/>
        </authorList>
    </citation>
    <scope>NUCLEOTIDE SEQUENCE [LARGE SCALE GENOMIC DNA]</scope>
    <source>
        <strain evidence="7 8">MDB2-B</strain>
    </source>
</reference>
<comment type="similarity">
    <text evidence="1">Belongs to the complex I 51 kDa subunit family.</text>
</comment>
<keyword evidence="4" id="KW-0408">Iron</keyword>
<dbReference type="Gene3D" id="3.10.20.600">
    <property type="match status" value="1"/>
</dbReference>
<protein>
    <recommendedName>
        <fullName evidence="6">NADH-ubiquinone oxidoreductase 51kDa subunit iron-sulphur binding domain-containing protein</fullName>
    </recommendedName>
</protein>
<keyword evidence="5" id="KW-0411">Iron-sulfur</keyword>
<dbReference type="Pfam" id="PF10589">
    <property type="entry name" value="NADH_4Fe-4S"/>
    <property type="match status" value="1"/>
</dbReference>
<dbReference type="SUPFAM" id="SSF140490">
    <property type="entry name" value="Nqo1C-terminal domain-like"/>
    <property type="match status" value="1"/>
</dbReference>
<evidence type="ECO:0000256" key="5">
    <source>
        <dbReference type="ARBA" id="ARBA00023014"/>
    </source>
</evidence>
<dbReference type="SUPFAM" id="SSF142019">
    <property type="entry name" value="Nqo1 FMN-binding domain-like"/>
    <property type="match status" value="1"/>
</dbReference>
<keyword evidence="2" id="KW-0004">4Fe-4S</keyword>
<dbReference type="InterPro" id="IPR037225">
    <property type="entry name" value="Nuo51_FMN-bd_sf"/>
</dbReference>
<dbReference type="InterPro" id="IPR019575">
    <property type="entry name" value="Nuop51_4Fe4S-bd"/>
</dbReference>
<dbReference type="EMBL" id="SOFG01000012">
    <property type="protein sequence ID" value="TFB86421.1"/>
    <property type="molecule type" value="Genomic_DNA"/>
</dbReference>
<comment type="caution">
    <text evidence="7">The sequence shown here is derived from an EMBL/GenBank/DDBJ whole genome shotgun (WGS) entry which is preliminary data.</text>
</comment>
<proteinExistence type="inferred from homology"/>